<evidence type="ECO:0000313" key="2">
    <source>
        <dbReference type="Proteomes" id="UP000004679"/>
    </source>
</evidence>
<name>C0N4N1_9GAMM</name>
<dbReference type="Proteomes" id="UP000004679">
    <property type="component" value="Unassembled WGS sequence"/>
</dbReference>
<organism evidence="1 2">
    <name type="scientific">Methylophaga thiooxydans DMS010</name>
    <dbReference type="NCBI Taxonomy" id="637616"/>
    <lineage>
        <taxon>Bacteria</taxon>
        <taxon>Pseudomonadati</taxon>
        <taxon>Pseudomonadota</taxon>
        <taxon>Gammaproteobacteria</taxon>
        <taxon>Thiotrichales</taxon>
        <taxon>Piscirickettsiaceae</taxon>
        <taxon>Methylophaga</taxon>
    </lineage>
</organism>
<sequence>MTFAFIHFLYDFQYETKSDQCKRYVRAEGSRYDDLFGYHQE</sequence>
<reference evidence="1 2" key="1">
    <citation type="journal article" date="2011" name="J. Bacteriol.">
        <title>Draft genome sequence of the chemolithoheterotrophic, halophilic methylotroph Methylophaga thiooxydans DMS010.</title>
        <authorList>
            <person name="Boden R."/>
            <person name="Ferriera S."/>
            <person name="Johnson J."/>
            <person name="Kelly D.P."/>
            <person name="Murrell J.C."/>
            <person name="Schafer H."/>
        </authorList>
    </citation>
    <scope>NUCLEOTIDE SEQUENCE [LARGE SCALE GENOMIC DNA]</scope>
    <source>
        <strain evidence="1 2">DMS010</strain>
    </source>
</reference>
<dbReference type="HOGENOM" id="CLU_3272709_0_0_6"/>
<evidence type="ECO:0000313" key="1">
    <source>
        <dbReference type="EMBL" id="EEF80262.1"/>
    </source>
</evidence>
<keyword evidence="2" id="KW-1185">Reference proteome</keyword>
<dbReference type="EMBL" id="GG657895">
    <property type="protein sequence ID" value="EEF80262.1"/>
    <property type="molecule type" value="Genomic_DNA"/>
</dbReference>
<gene>
    <name evidence="1" type="ORF">MDMS009_1158</name>
</gene>
<proteinExistence type="predicted"/>
<accession>C0N4N1</accession>
<dbReference type="AlphaFoldDB" id="C0N4N1"/>
<protein>
    <submittedName>
        <fullName evidence="1">Uncharacterized protein</fullName>
    </submittedName>
</protein>